<dbReference type="EMBL" id="JAAAIP010000511">
    <property type="protein sequence ID" value="KAG0315840.1"/>
    <property type="molecule type" value="Genomic_DNA"/>
</dbReference>
<feature type="compositionally biased region" description="Polar residues" evidence="13">
    <location>
        <begin position="1"/>
        <end position="17"/>
    </location>
</feature>
<comment type="caution">
    <text evidence="14">The sequence shown here is derived from an EMBL/GenBank/DDBJ whole genome shotgun (WGS) entry which is preliminary data.</text>
</comment>
<evidence type="ECO:0000256" key="12">
    <source>
        <dbReference type="ARBA" id="ARBA00048418"/>
    </source>
</evidence>
<comment type="cofactor">
    <cofactor evidence="1">
        <name>Mg(2+)</name>
        <dbReference type="ChEBI" id="CHEBI:18420"/>
    </cofactor>
</comment>
<comment type="similarity">
    <text evidence="2">Belongs to the methyltransferase superfamily. HEN1 family.</text>
</comment>
<dbReference type="PANTHER" id="PTHR21404:SF3">
    <property type="entry name" value="SMALL RNA 2'-O-METHYLTRANSFERASE"/>
    <property type="match status" value="1"/>
</dbReference>
<dbReference type="GO" id="GO:0005737">
    <property type="term" value="C:cytoplasm"/>
    <property type="evidence" value="ECO:0007669"/>
    <property type="project" value="TreeGrafter"/>
</dbReference>
<keyword evidence="8" id="KW-0460">Magnesium</keyword>
<evidence type="ECO:0000256" key="13">
    <source>
        <dbReference type="SAM" id="MobiDB-lite"/>
    </source>
</evidence>
<protein>
    <recommendedName>
        <fullName evidence="3">Small RNA 2'-O-methyltransferase</fullName>
        <ecNumber evidence="11">2.1.1.386</ecNumber>
    </recommendedName>
</protein>
<keyword evidence="9" id="KW-0694">RNA-binding</keyword>
<evidence type="ECO:0000256" key="4">
    <source>
        <dbReference type="ARBA" id="ARBA00022603"/>
    </source>
</evidence>
<dbReference type="EC" id="2.1.1.386" evidence="11"/>
<dbReference type="SUPFAM" id="SSF53335">
    <property type="entry name" value="S-adenosyl-L-methionine-dependent methyltransferases"/>
    <property type="match status" value="1"/>
</dbReference>
<evidence type="ECO:0000313" key="14">
    <source>
        <dbReference type="EMBL" id="KAG0315840.1"/>
    </source>
</evidence>
<keyword evidence="4" id="KW-0489">Methyltransferase</keyword>
<gene>
    <name evidence="14" type="primary">HEN1</name>
    <name evidence="14" type="ORF">BGZ99_007243</name>
</gene>
<dbReference type="GO" id="GO:0030422">
    <property type="term" value="P:siRNA processing"/>
    <property type="evidence" value="ECO:0007669"/>
    <property type="project" value="TreeGrafter"/>
</dbReference>
<dbReference type="Gene3D" id="3.40.50.150">
    <property type="entry name" value="Vaccinia Virus protein VP39"/>
    <property type="match status" value="1"/>
</dbReference>
<keyword evidence="15" id="KW-1185">Reference proteome</keyword>
<dbReference type="InterPro" id="IPR026610">
    <property type="entry name" value="Hen1"/>
</dbReference>
<name>A0A9P6REV0_9FUNG</name>
<dbReference type="GO" id="GO:0046872">
    <property type="term" value="F:metal ion binding"/>
    <property type="evidence" value="ECO:0007669"/>
    <property type="project" value="UniProtKB-KW"/>
</dbReference>
<evidence type="ECO:0000256" key="10">
    <source>
        <dbReference type="ARBA" id="ARBA00023158"/>
    </source>
</evidence>
<dbReference type="InterPro" id="IPR029063">
    <property type="entry name" value="SAM-dependent_MTases_sf"/>
</dbReference>
<evidence type="ECO:0000256" key="2">
    <source>
        <dbReference type="ARBA" id="ARBA00009026"/>
    </source>
</evidence>
<keyword evidence="6" id="KW-0949">S-adenosyl-L-methionine</keyword>
<feature type="region of interest" description="Disordered" evidence="13">
    <location>
        <begin position="1"/>
        <end position="34"/>
    </location>
</feature>
<dbReference type="GO" id="GO:0090486">
    <property type="term" value="F:small RNA 2'-O-methyltransferase activity"/>
    <property type="evidence" value="ECO:0007669"/>
    <property type="project" value="UniProtKB-EC"/>
</dbReference>
<reference evidence="14" key="1">
    <citation type="journal article" date="2020" name="Fungal Divers.">
        <title>Resolving the Mortierellaceae phylogeny through synthesis of multi-gene phylogenetics and phylogenomics.</title>
        <authorList>
            <person name="Vandepol N."/>
            <person name="Liber J."/>
            <person name="Desiro A."/>
            <person name="Na H."/>
            <person name="Kennedy M."/>
            <person name="Barry K."/>
            <person name="Grigoriev I.V."/>
            <person name="Miller A.N."/>
            <person name="O'Donnell K."/>
            <person name="Stajich J.E."/>
            <person name="Bonito G."/>
        </authorList>
    </citation>
    <scope>NUCLEOTIDE SEQUENCE</scope>
    <source>
        <strain evidence="14">REB-010B</strain>
    </source>
</reference>
<dbReference type="PANTHER" id="PTHR21404">
    <property type="entry name" value="HEN1"/>
    <property type="match status" value="1"/>
</dbReference>
<evidence type="ECO:0000256" key="9">
    <source>
        <dbReference type="ARBA" id="ARBA00022884"/>
    </source>
</evidence>
<keyword evidence="7" id="KW-0479">Metal-binding</keyword>
<comment type="catalytic activity">
    <reaction evidence="12">
        <text>small RNA 3'-end nucleotide + S-adenosyl-L-methionine = small RNA 3'-end 2'-O-methylnucleotide + S-adenosyl-L-homocysteine + H(+)</text>
        <dbReference type="Rhea" id="RHEA:37887"/>
        <dbReference type="Rhea" id="RHEA-COMP:10415"/>
        <dbReference type="Rhea" id="RHEA-COMP:10416"/>
        <dbReference type="ChEBI" id="CHEBI:15378"/>
        <dbReference type="ChEBI" id="CHEBI:57856"/>
        <dbReference type="ChEBI" id="CHEBI:59789"/>
        <dbReference type="ChEBI" id="CHEBI:74896"/>
        <dbReference type="ChEBI" id="CHEBI:74898"/>
        <dbReference type="EC" id="2.1.1.386"/>
    </reaction>
</comment>
<evidence type="ECO:0000313" key="15">
    <source>
        <dbReference type="Proteomes" id="UP000738325"/>
    </source>
</evidence>
<evidence type="ECO:0000256" key="11">
    <source>
        <dbReference type="ARBA" id="ARBA00035025"/>
    </source>
</evidence>
<keyword evidence="5" id="KW-0808">Transferase</keyword>
<evidence type="ECO:0000256" key="8">
    <source>
        <dbReference type="ARBA" id="ARBA00022842"/>
    </source>
</evidence>
<dbReference type="GO" id="GO:0003723">
    <property type="term" value="F:RNA binding"/>
    <property type="evidence" value="ECO:0007669"/>
    <property type="project" value="UniProtKB-KW"/>
</dbReference>
<proteinExistence type="inferred from homology"/>
<evidence type="ECO:0000256" key="3">
    <source>
        <dbReference type="ARBA" id="ARBA00021330"/>
    </source>
</evidence>
<sequence>MSSPGIENRIRSGTPTPAETGKELQEQPEQQDSYVSELGLKEVEQEEDEEEEIGEEARFFPPLWQQRRRLAQSIIEDHHATSVIDFGCGEGALLSFLVWETLGEFPITRIAGVDMDASRLEIAAETSQPQHFELGPNLRVHELSIEIYHGSVADPDLRMVGFDALACLEV</sequence>
<dbReference type="GO" id="GO:0005634">
    <property type="term" value="C:nucleus"/>
    <property type="evidence" value="ECO:0007669"/>
    <property type="project" value="TreeGrafter"/>
</dbReference>
<feature type="non-terminal residue" evidence="14">
    <location>
        <position position="170"/>
    </location>
</feature>
<accession>A0A9P6REV0</accession>
<dbReference type="AlphaFoldDB" id="A0A9P6REV0"/>
<dbReference type="GO" id="GO:0001510">
    <property type="term" value="P:RNA methylation"/>
    <property type="evidence" value="ECO:0007669"/>
    <property type="project" value="InterPro"/>
</dbReference>
<keyword evidence="10" id="KW-0943">RNA-mediated gene silencing</keyword>
<evidence type="ECO:0000256" key="5">
    <source>
        <dbReference type="ARBA" id="ARBA00022679"/>
    </source>
</evidence>
<evidence type="ECO:0000256" key="1">
    <source>
        <dbReference type="ARBA" id="ARBA00001946"/>
    </source>
</evidence>
<organism evidence="14 15">
    <name type="scientific">Dissophora globulifera</name>
    <dbReference type="NCBI Taxonomy" id="979702"/>
    <lineage>
        <taxon>Eukaryota</taxon>
        <taxon>Fungi</taxon>
        <taxon>Fungi incertae sedis</taxon>
        <taxon>Mucoromycota</taxon>
        <taxon>Mortierellomycotina</taxon>
        <taxon>Mortierellomycetes</taxon>
        <taxon>Mortierellales</taxon>
        <taxon>Mortierellaceae</taxon>
        <taxon>Dissophora</taxon>
    </lineage>
</organism>
<dbReference type="Proteomes" id="UP000738325">
    <property type="component" value="Unassembled WGS sequence"/>
</dbReference>
<evidence type="ECO:0000256" key="6">
    <source>
        <dbReference type="ARBA" id="ARBA00022691"/>
    </source>
</evidence>
<dbReference type="OrthoDB" id="2154311at2759"/>
<evidence type="ECO:0000256" key="7">
    <source>
        <dbReference type="ARBA" id="ARBA00022723"/>
    </source>
</evidence>